<evidence type="ECO:0000259" key="13">
    <source>
        <dbReference type="PROSITE" id="PS51656"/>
    </source>
</evidence>
<dbReference type="Gene3D" id="1.10.15.40">
    <property type="entry name" value="Electron transport complex subunit B, putative Fe-S cluster"/>
    <property type="match status" value="1"/>
</dbReference>
<keyword evidence="15" id="KW-1185">Reference proteome</keyword>
<dbReference type="EMBL" id="JADIKM010000004">
    <property type="protein sequence ID" value="MFK2905176.1"/>
    <property type="molecule type" value="Genomic_DNA"/>
</dbReference>
<keyword evidence="10" id="KW-0411">Iron-sulfur</keyword>
<dbReference type="NCBIfam" id="TIGR01944">
    <property type="entry name" value="rnfB"/>
    <property type="match status" value="1"/>
</dbReference>
<comment type="caution">
    <text evidence="14">The sequence shown here is derived from an EMBL/GenBank/DDBJ whole genome shotgun (WGS) entry which is preliminary data.</text>
</comment>
<dbReference type="PANTHER" id="PTHR42859:SF3">
    <property type="entry name" value="ION-TRANSLOCATING OXIDOREDUCTASE COMPLEX SUBUNIT B"/>
    <property type="match status" value="1"/>
</dbReference>
<gene>
    <name evidence="14" type="ORF">ISP17_14530</name>
</gene>
<keyword evidence="9" id="KW-0408">Iron</keyword>
<evidence type="ECO:0000313" key="14">
    <source>
        <dbReference type="EMBL" id="MFK2905176.1"/>
    </source>
</evidence>
<evidence type="ECO:0000313" key="15">
    <source>
        <dbReference type="Proteomes" id="UP001620460"/>
    </source>
</evidence>
<dbReference type="PROSITE" id="PS51656">
    <property type="entry name" value="4FE4S"/>
    <property type="match status" value="1"/>
</dbReference>
<dbReference type="InterPro" id="IPR017900">
    <property type="entry name" value="4Fe4S_Fe_S_CS"/>
</dbReference>
<dbReference type="PANTHER" id="PTHR42859">
    <property type="entry name" value="OXIDOREDUCTASE"/>
    <property type="match status" value="1"/>
</dbReference>
<evidence type="ECO:0000256" key="11">
    <source>
        <dbReference type="ARBA" id="ARBA00023136"/>
    </source>
</evidence>
<feature type="domain" description="4Fe-4S ferredoxin-type" evidence="12">
    <location>
        <begin position="109"/>
        <end position="138"/>
    </location>
</feature>
<sequence>MSEPIDTLATRIDALLPQTQCEQCGFHGCRPYAEAIARGEAPINRCPPGGAAGIAKLAALLDQPALALDPAHGVEKPRTLARIVEADCIGCTKCIQACPVDAIVGAAKLMHTVLIDDCTGCELCVPACPVDCIVLEPMPLAWAEDADRAAAARLHFQRREARLARERAAHEAELAARKAAVDAAATPSNPVLAALARARAKKQGTPE</sequence>
<keyword evidence="2" id="KW-1003">Cell membrane</keyword>
<keyword evidence="6" id="KW-0677">Repeat</keyword>
<dbReference type="InterPro" id="IPR017896">
    <property type="entry name" value="4Fe4S_Fe-S-bd"/>
</dbReference>
<accession>A0ABW8JVJ4</accession>
<keyword evidence="8" id="KW-0249">Electron transport</keyword>
<evidence type="ECO:0000256" key="2">
    <source>
        <dbReference type="ARBA" id="ARBA00022475"/>
    </source>
</evidence>
<keyword evidence="1" id="KW-0813">Transport</keyword>
<evidence type="ECO:0000256" key="9">
    <source>
        <dbReference type="ARBA" id="ARBA00023004"/>
    </source>
</evidence>
<evidence type="ECO:0000256" key="7">
    <source>
        <dbReference type="ARBA" id="ARBA00022967"/>
    </source>
</evidence>
<dbReference type="PROSITE" id="PS00198">
    <property type="entry name" value="4FE4S_FER_1"/>
    <property type="match status" value="1"/>
</dbReference>
<dbReference type="Proteomes" id="UP001620460">
    <property type="component" value="Unassembled WGS sequence"/>
</dbReference>
<dbReference type="Pfam" id="PF04060">
    <property type="entry name" value="FeS"/>
    <property type="match status" value="1"/>
</dbReference>
<dbReference type="SUPFAM" id="SSF54862">
    <property type="entry name" value="4Fe-4S ferredoxins"/>
    <property type="match status" value="1"/>
</dbReference>
<dbReference type="Gene3D" id="3.30.70.20">
    <property type="match status" value="1"/>
</dbReference>
<dbReference type="InterPro" id="IPR050294">
    <property type="entry name" value="RnfB_subfamily"/>
</dbReference>
<evidence type="ECO:0000256" key="1">
    <source>
        <dbReference type="ARBA" id="ARBA00022448"/>
    </source>
</evidence>
<feature type="domain" description="4Fe-4S" evidence="13">
    <location>
        <begin position="4"/>
        <end position="63"/>
    </location>
</feature>
<dbReference type="Pfam" id="PF14697">
    <property type="entry name" value="Fer4_21"/>
    <property type="match status" value="1"/>
</dbReference>
<evidence type="ECO:0000259" key="12">
    <source>
        <dbReference type="PROSITE" id="PS51379"/>
    </source>
</evidence>
<keyword evidence="11" id="KW-0472">Membrane</keyword>
<keyword evidence="5" id="KW-0479">Metal-binding</keyword>
<name>A0ABW8JVJ4_9GAMM</name>
<evidence type="ECO:0000256" key="8">
    <source>
        <dbReference type="ARBA" id="ARBA00022982"/>
    </source>
</evidence>
<protein>
    <submittedName>
        <fullName evidence="14">RnfABCDGE type electron transport complex subunit B</fullName>
    </submittedName>
</protein>
<dbReference type="PROSITE" id="PS51379">
    <property type="entry name" value="4FE4S_FER_2"/>
    <property type="match status" value="2"/>
</dbReference>
<organism evidence="14 15">
    <name type="scientific">Dyella ginsengisoli</name>
    <dbReference type="NCBI Taxonomy" id="363848"/>
    <lineage>
        <taxon>Bacteria</taxon>
        <taxon>Pseudomonadati</taxon>
        <taxon>Pseudomonadota</taxon>
        <taxon>Gammaproteobacteria</taxon>
        <taxon>Lysobacterales</taxon>
        <taxon>Rhodanobacteraceae</taxon>
        <taxon>Dyella</taxon>
    </lineage>
</organism>
<dbReference type="RefSeq" id="WP_404634430.1">
    <property type="nucleotide sequence ID" value="NZ_JADIKM010000004.1"/>
</dbReference>
<evidence type="ECO:0000256" key="3">
    <source>
        <dbReference type="ARBA" id="ARBA00022485"/>
    </source>
</evidence>
<keyword evidence="7" id="KW-1278">Translocase</keyword>
<evidence type="ECO:0000256" key="5">
    <source>
        <dbReference type="ARBA" id="ARBA00022723"/>
    </source>
</evidence>
<reference evidence="14 15" key="1">
    <citation type="submission" date="2020-10" db="EMBL/GenBank/DDBJ databases">
        <title>Phylogeny of dyella-like bacteria.</title>
        <authorList>
            <person name="Fu J."/>
        </authorList>
    </citation>
    <scope>NUCLEOTIDE SEQUENCE [LARGE SCALE GENOMIC DNA]</scope>
    <source>
        <strain evidence="14 15">Gsoil3046</strain>
    </source>
</reference>
<dbReference type="InterPro" id="IPR007202">
    <property type="entry name" value="4Fe-4S_dom"/>
</dbReference>
<dbReference type="InterPro" id="IPR010207">
    <property type="entry name" value="Elect_transpt_cplx_RnfB/RsxB"/>
</dbReference>
<evidence type="ECO:0000256" key="4">
    <source>
        <dbReference type="ARBA" id="ARBA00022519"/>
    </source>
</evidence>
<proteinExistence type="predicted"/>
<keyword evidence="4" id="KW-0997">Cell inner membrane</keyword>
<keyword evidence="3" id="KW-0004">4Fe-4S</keyword>
<evidence type="ECO:0000256" key="6">
    <source>
        <dbReference type="ARBA" id="ARBA00022737"/>
    </source>
</evidence>
<evidence type="ECO:0000256" key="10">
    <source>
        <dbReference type="ARBA" id="ARBA00023014"/>
    </source>
</evidence>
<feature type="domain" description="4Fe-4S ferredoxin-type" evidence="12">
    <location>
        <begin position="79"/>
        <end position="108"/>
    </location>
</feature>